<evidence type="ECO:0000256" key="1">
    <source>
        <dbReference type="SAM" id="MobiDB-lite"/>
    </source>
</evidence>
<protein>
    <submittedName>
        <fullName evidence="2">Uncharacterized protein</fullName>
    </submittedName>
</protein>
<evidence type="ECO:0000313" key="3">
    <source>
        <dbReference type="Proteomes" id="UP000283627"/>
    </source>
</evidence>
<comment type="caution">
    <text evidence="2">The sequence shown here is derived from an EMBL/GenBank/DDBJ whole genome shotgun (WGS) entry which is preliminary data.</text>
</comment>
<organism evidence="2 3">
    <name type="scientific">Pseudomonas frederiksbergensis</name>
    <dbReference type="NCBI Taxonomy" id="104087"/>
    <lineage>
        <taxon>Bacteria</taxon>
        <taxon>Pseudomonadati</taxon>
        <taxon>Pseudomonadota</taxon>
        <taxon>Gammaproteobacteria</taxon>
        <taxon>Pseudomonadales</taxon>
        <taxon>Pseudomonadaceae</taxon>
        <taxon>Pseudomonas</taxon>
    </lineage>
</organism>
<dbReference type="AlphaFoldDB" id="A0A423KR76"/>
<dbReference type="EMBL" id="MOBP01000002">
    <property type="protein sequence ID" value="RON57877.1"/>
    <property type="molecule type" value="Genomic_DNA"/>
</dbReference>
<feature type="region of interest" description="Disordered" evidence="1">
    <location>
        <begin position="1"/>
        <end position="20"/>
    </location>
</feature>
<gene>
    <name evidence="2" type="ORF">BK665_03215</name>
</gene>
<proteinExistence type="predicted"/>
<dbReference type="Proteomes" id="UP000283627">
    <property type="component" value="Unassembled WGS sequence"/>
</dbReference>
<name>A0A423KR76_9PSED</name>
<accession>A0A423KR76</accession>
<sequence length="64" mass="7165">MRVMAPSLPDRHQPGADGGMCKQNDSLFGFEQRLKLLRQSASLFRRGWPGLGRYLEHGAQKIPG</sequence>
<evidence type="ECO:0000313" key="2">
    <source>
        <dbReference type="EMBL" id="RON57877.1"/>
    </source>
</evidence>
<reference evidence="2 3" key="1">
    <citation type="submission" date="2016-10" db="EMBL/GenBank/DDBJ databases">
        <title>Comparative genome analysis of multiple Pseudomonas spp. focuses on biocontrol and plant growth promoting traits.</title>
        <authorList>
            <person name="Tao X.-Y."/>
            <person name="Taylor C.G."/>
        </authorList>
    </citation>
    <scope>NUCLEOTIDE SEQUENCE [LARGE SCALE GENOMIC DNA]</scope>
    <source>
        <strain evidence="2 3">39A2</strain>
    </source>
</reference>